<protein>
    <submittedName>
        <fullName evidence="1">Uncharacterized protein</fullName>
    </submittedName>
</protein>
<sequence>MKVKVPIGARRHDLLSVMLNLERKSFAPINALRQKDFFHENYIPIHHFQIIKHLDPDNGNDTLFEKLVKEYAAKHQAFDINIERPIHTKFEPPNKYPTVRLPLKSQILLDLRRQMMERLPDGAVAVPPKHYAPKEYTPNILLPGGKGVRDTDEEAEAFVKSLEAEKLGPLKAVGLILGNLDDVYGRNALPEPFSRWKYFPFRGEDSNQGPNEVD</sequence>
<keyword evidence="2" id="KW-1185">Reference proteome</keyword>
<reference evidence="1 2" key="1">
    <citation type="submission" date="2016-03" db="EMBL/GenBank/DDBJ databases">
        <authorList>
            <person name="Ploux O."/>
        </authorList>
    </citation>
    <scope>NUCLEOTIDE SEQUENCE [LARGE SCALE GENOMIC DNA]</scope>
    <source>
        <strain evidence="1 2">UAMH 11012</strain>
    </source>
</reference>
<evidence type="ECO:0000313" key="1">
    <source>
        <dbReference type="EMBL" id="CZR62942.1"/>
    </source>
</evidence>
<evidence type="ECO:0000313" key="2">
    <source>
        <dbReference type="Proteomes" id="UP000184330"/>
    </source>
</evidence>
<proteinExistence type="predicted"/>
<dbReference type="AlphaFoldDB" id="A0A1L7XD44"/>
<dbReference type="EMBL" id="FJOG01000022">
    <property type="protein sequence ID" value="CZR62942.1"/>
    <property type="molecule type" value="Genomic_DNA"/>
</dbReference>
<name>A0A1L7XD44_9HELO</name>
<organism evidence="1 2">
    <name type="scientific">Phialocephala subalpina</name>
    <dbReference type="NCBI Taxonomy" id="576137"/>
    <lineage>
        <taxon>Eukaryota</taxon>
        <taxon>Fungi</taxon>
        <taxon>Dikarya</taxon>
        <taxon>Ascomycota</taxon>
        <taxon>Pezizomycotina</taxon>
        <taxon>Leotiomycetes</taxon>
        <taxon>Helotiales</taxon>
        <taxon>Mollisiaceae</taxon>
        <taxon>Phialocephala</taxon>
        <taxon>Phialocephala fortinii species complex</taxon>
    </lineage>
</organism>
<gene>
    <name evidence="1" type="ORF">PAC_12839</name>
</gene>
<accession>A0A1L7XD44</accession>
<dbReference type="Proteomes" id="UP000184330">
    <property type="component" value="Unassembled WGS sequence"/>
</dbReference>
<dbReference type="OrthoDB" id="10317491at2759"/>